<dbReference type="SUPFAM" id="SSF52121">
    <property type="entry name" value="Lumazine synthase"/>
    <property type="match status" value="1"/>
</dbReference>
<protein>
    <recommendedName>
        <fullName evidence="3 7">6,7-dimethyl-8-ribityllumazine synthase</fullName>
        <shortName evidence="7">DMRL synthase</shortName>
        <shortName evidence="7">LS</shortName>
        <shortName evidence="7">Lumazine synthase</shortName>
        <ecNumber evidence="3 7">2.5.1.78</ecNumber>
    </recommendedName>
</protein>
<dbReference type="GO" id="GO:0009349">
    <property type="term" value="C:riboflavin synthase complex"/>
    <property type="evidence" value="ECO:0007669"/>
    <property type="project" value="InterPro"/>
</dbReference>
<keyword evidence="5 7" id="KW-0808">Transferase</keyword>
<name>A0A926JDQ4_9RHOB</name>
<dbReference type="EC" id="2.5.1.78" evidence="3 7"/>
<gene>
    <name evidence="7" type="primary">ribH</name>
    <name evidence="8" type="ORF">H4P12_11145</name>
</gene>
<dbReference type="Proteomes" id="UP000608594">
    <property type="component" value="Unassembled WGS sequence"/>
</dbReference>
<dbReference type="InterPro" id="IPR034964">
    <property type="entry name" value="LS"/>
</dbReference>
<evidence type="ECO:0000256" key="6">
    <source>
        <dbReference type="ARBA" id="ARBA00048785"/>
    </source>
</evidence>
<reference evidence="8" key="1">
    <citation type="submission" date="2020-08" db="EMBL/GenBank/DDBJ databases">
        <title>Paracoccus amoyensis sp. nov., isolated from the surface seawater at coast of Xiamen, Fujian.</title>
        <authorList>
            <person name="Lyu L."/>
        </authorList>
    </citation>
    <scope>NUCLEOTIDE SEQUENCE</scope>
    <source>
        <strain evidence="8">11-3</strain>
    </source>
</reference>
<comment type="function">
    <text evidence="7">Catalyzes the formation of 6,7-dimethyl-8-ribityllumazine by condensation of 5-amino-6-(D-ribitylamino)uracil with 3,4-dihydroxy-2-butanone 4-phosphate. This is the penultimate step in the biosynthesis of riboflavin.</text>
</comment>
<evidence type="ECO:0000256" key="3">
    <source>
        <dbReference type="ARBA" id="ARBA00012664"/>
    </source>
</evidence>
<evidence type="ECO:0000313" key="8">
    <source>
        <dbReference type="EMBL" id="MBC9247253.1"/>
    </source>
</evidence>
<dbReference type="GO" id="GO:0005829">
    <property type="term" value="C:cytosol"/>
    <property type="evidence" value="ECO:0007669"/>
    <property type="project" value="TreeGrafter"/>
</dbReference>
<dbReference type="Gene3D" id="3.40.50.960">
    <property type="entry name" value="Lumazine/riboflavin synthase"/>
    <property type="match status" value="1"/>
</dbReference>
<evidence type="ECO:0000256" key="4">
    <source>
        <dbReference type="ARBA" id="ARBA00022619"/>
    </source>
</evidence>
<organism evidence="8 9">
    <name type="scientific">Paracoccus amoyensis</name>
    <dbReference type="NCBI Taxonomy" id="2760093"/>
    <lineage>
        <taxon>Bacteria</taxon>
        <taxon>Pseudomonadati</taxon>
        <taxon>Pseudomonadota</taxon>
        <taxon>Alphaproteobacteria</taxon>
        <taxon>Rhodobacterales</taxon>
        <taxon>Paracoccaceae</taxon>
        <taxon>Paracoccus</taxon>
    </lineage>
</organism>
<dbReference type="HAMAP" id="MF_00178">
    <property type="entry name" value="Lumazine_synth"/>
    <property type="match status" value="1"/>
</dbReference>
<dbReference type="InterPro" id="IPR002180">
    <property type="entry name" value="LS/RS"/>
</dbReference>
<feature type="active site" description="Proton donor" evidence="7">
    <location>
        <position position="80"/>
    </location>
</feature>
<feature type="binding site" evidence="7">
    <location>
        <begin position="48"/>
        <end position="50"/>
    </location>
    <ligand>
        <name>5-amino-6-(D-ribitylamino)uracil</name>
        <dbReference type="ChEBI" id="CHEBI:15934"/>
    </ligand>
</feature>
<feature type="binding site" evidence="7">
    <location>
        <position position="105"/>
    </location>
    <ligand>
        <name>5-amino-6-(D-ribitylamino)uracil</name>
        <dbReference type="ChEBI" id="CHEBI:15934"/>
    </ligand>
</feature>
<sequence>MTAKSPRIAFIKARWHSDTVDRAYDGFMAEVPKLIPGAAVDAFDVPGAFEMPLLAKKLAQTGKYDAVVAAALVVDGGIYRHDFVAGAVVTGLMNVGLETGVPCFSVSLTPHHYREEEVVAGFFCEHFVKKGAEAAEAVRQVLELDAQLAADDRASAA</sequence>
<feature type="binding site" evidence="7">
    <location>
        <begin position="72"/>
        <end position="74"/>
    </location>
    <ligand>
        <name>5-amino-6-(D-ribitylamino)uracil</name>
        <dbReference type="ChEBI" id="CHEBI:15934"/>
    </ligand>
</feature>
<comment type="similarity">
    <text evidence="2 7">Belongs to the DMRL synthase family.</text>
</comment>
<comment type="caution">
    <text evidence="7">Lacks conserved residue(s) required for the propagation of feature annotation.</text>
</comment>
<proteinExistence type="inferred from homology"/>
<evidence type="ECO:0000256" key="2">
    <source>
        <dbReference type="ARBA" id="ARBA00007424"/>
    </source>
</evidence>
<dbReference type="EMBL" id="JACOQL010000003">
    <property type="protein sequence ID" value="MBC9247253.1"/>
    <property type="molecule type" value="Genomic_DNA"/>
</dbReference>
<comment type="caution">
    <text evidence="8">The sequence shown here is derived from an EMBL/GenBank/DDBJ whole genome shotgun (WGS) entry which is preliminary data.</text>
</comment>
<dbReference type="NCBIfam" id="NF009084">
    <property type="entry name" value="PRK12419.1"/>
    <property type="match status" value="1"/>
</dbReference>
<comment type="pathway">
    <text evidence="1 7">Cofactor biosynthesis; riboflavin biosynthesis; riboflavin from 2-hydroxy-3-oxobutyl phosphate and 5-amino-6-(D-ribitylamino)uracil: step 1/2.</text>
</comment>
<evidence type="ECO:0000256" key="5">
    <source>
        <dbReference type="ARBA" id="ARBA00022679"/>
    </source>
</evidence>
<dbReference type="PANTHER" id="PTHR21058">
    <property type="entry name" value="6,7-DIMETHYL-8-RIBITYLLUMAZINE SYNTHASE DMRL SYNTHASE LUMAZINE SYNTHASE"/>
    <property type="match status" value="1"/>
</dbReference>
<keyword evidence="4 7" id="KW-0686">Riboflavin biosynthesis</keyword>
<dbReference type="PANTHER" id="PTHR21058:SF0">
    <property type="entry name" value="6,7-DIMETHYL-8-RIBITYLLUMAZINE SYNTHASE"/>
    <property type="match status" value="1"/>
</dbReference>
<evidence type="ECO:0000256" key="1">
    <source>
        <dbReference type="ARBA" id="ARBA00004917"/>
    </source>
</evidence>
<evidence type="ECO:0000313" key="9">
    <source>
        <dbReference type="Proteomes" id="UP000608594"/>
    </source>
</evidence>
<dbReference type="GO" id="GO:0009231">
    <property type="term" value="P:riboflavin biosynthetic process"/>
    <property type="evidence" value="ECO:0007669"/>
    <property type="project" value="UniProtKB-UniRule"/>
</dbReference>
<evidence type="ECO:0000256" key="7">
    <source>
        <dbReference type="HAMAP-Rule" id="MF_00178"/>
    </source>
</evidence>
<feature type="binding site" evidence="7">
    <location>
        <position position="15"/>
    </location>
    <ligand>
        <name>5-amino-6-(D-ribitylamino)uracil</name>
        <dbReference type="ChEBI" id="CHEBI:15934"/>
    </ligand>
</feature>
<dbReference type="RefSeq" id="WP_187793745.1">
    <property type="nucleotide sequence ID" value="NZ_JACOQL010000003.1"/>
</dbReference>
<accession>A0A926JDQ4</accession>
<dbReference type="AlphaFoldDB" id="A0A926JDQ4"/>
<dbReference type="InterPro" id="IPR036467">
    <property type="entry name" value="LS/RS_sf"/>
</dbReference>
<dbReference type="Pfam" id="PF00885">
    <property type="entry name" value="DMRL_synthase"/>
    <property type="match status" value="1"/>
</dbReference>
<keyword evidence="9" id="KW-1185">Reference proteome</keyword>
<dbReference type="GO" id="GO:0000906">
    <property type="term" value="F:6,7-dimethyl-8-ribityllumazine synthase activity"/>
    <property type="evidence" value="ECO:0007669"/>
    <property type="project" value="UniProtKB-UniRule"/>
</dbReference>
<comment type="catalytic activity">
    <reaction evidence="6 7">
        <text>(2S)-2-hydroxy-3-oxobutyl phosphate + 5-amino-6-(D-ribitylamino)uracil = 6,7-dimethyl-8-(1-D-ribityl)lumazine + phosphate + 2 H2O + H(+)</text>
        <dbReference type="Rhea" id="RHEA:26152"/>
        <dbReference type="ChEBI" id="CHEBI:15377"/>
        <dbReference type="ChEBI" id="CHEBI:15378"/>
        <dbReference type="ChEBI" id="CHEBI:15934"/>
        <dbReference type="ChEBI" id="CHEBI:43474"/>
        <dbReference type="ChEBI" id="CHEBI:58201"/>
        <dbReference type="ChEBI" id="CHEBI:58830"/>
        <dbReference type="EC" id="2.5.1.78"/>
    </reaction>
</comment>